<evidence type="ECO:0000313" key="3">
    <source>
        <dbReference type="EMBL" id="GGZ64182.1"/>
    </source>
</evidence>
<keyword evidence="4" id="KW-1185">Reference proteome</keyword>
<dbReference type="PANTHER" id="PTHR33490:SF3">
    <property type="entry name" value="CONSERVED INTEGRAL MEMBRANE PROTEIN"/>
    <property type="match status" value="1"/>
</dbReference>
<evidence type="ECO:0000313" key="4">
    <source>
        <dbReference type="Proteomes" id="UP000630936"/>
    </source>
</evidence>
<sequence length="221" mass="24532">MHGYTVDRKMIDSGRPFSINSPGMELLQELPDLSAYLAADEVIDHEHPLVRQEVQRLKAESGDAYSYAKAAFEFVRDAIPHSNDAGDPRVTWRASDVLRLKTGICYAKAHALAALLRAEGIPTAFCYQNLGVIHGLVAVRLPGRDGRDGQGGWARQDPRGNKPGVDARFSLDRERLAFPVRPECNEVDYPVLYAAPHPVVLRALQTATDRESLWPHLPTEL</sequence>
<name>A0A918V3A1_9ACTN</name>
<evidence type="ECO:0000256" key="1">
    <source>
        <dbReference type="SAM" id="MobiDB-lite"/>
    </source>
</evidence>
<dbReference type="InterPro" id="IPR038765">
    <property type="entry name" value="Papain-like_cys_pep_sf"/>
</dbReference>
<dbReference type="InterPro" id="IPR002931">
    <property type="entry name" value="Transglutaminase-like"/>
</dbReference>
<dbReference type="EMBL" id="BMWG01000041">
    <property type="protein sequence ID" value="GGZ64182.1"/>
    <property type="molecule type" value="Genomic_DNA"/>
</dbReference>
<feature type="domain" description="Transglutaminase-like" evidence="2">
    <location>
        <begin position="97"/>
        <end position="160"/>
    </location>
</feature>
<comment type="caution">
    <text evidence="3">The sequence shown here is derived from an EMBL/GenBank/DDBJ whole genome shotgun (WGS) entry which is preliminary data.</text>
</comment>
<accession>A0A918V3A1</accession>
<feature type="region of interest" description="Disordered" evidence="1">
    <location>
        <begin position="147"/>
        <end position="166"/>
    </location>
</feature>
<reference evidence="3" key="2">
    <citation type="submission" date="2020-09" db="EMBL/GenBank/DDBJ databases">
        <authorList>
            <person name="Sun Q."/>
            <person name="Ohkuma M."/>
        </authorList>
    </citation>
    <scope>NUCLEOTIDE SEQUENCE</scope>
    <source>
        <strain evidence="3">JCM 4988</strain>
    </source>
</reference>
<dbReference type="Gene3D" id="3.10.620.30">
    <property type="match status" value="1"/>
</dbReference>
<dbReference type="SMART" id="SM00460">
    <property type="entry name" value="TGc"/>
    <property type="match status" value="1"/>
</dbReference>
<reference evidence="3" key="1">
    <citation type="journal article" date="2014" name="Int. J. Syst. Evol. Microbiol.">
        <title>Complete genome sequence of Corynebacterium casei LMG S-19264T (=DSM 44701T), isolated from a smear-ripened cheese.</title>
        <authorList>
            <consortium name="US DOE Joint Genome Institute (JGI-PGF)"/>
            <person name="Walter F."/>
            <person name="Albersmeier A."/>
            <person name="Kalinowski J."/>
            <person name="Ruckert C."/>
        </authorList>
    </citation>
    <scope>NUCLEOTIDE SEQUENCE</scope>
    <source>
        <strain evidence="3">JCM 4988</strain>
    </source>
</reference>
<dbReference type="SUPFAM" id="SSF54001">
    <property type="entry name" value="Cysteine proteinases"/>
    <property type="match status" value="1"/>
</dbReference>
<dbReference type="Proteomes" id="UP000630936">
    <property type="component" value="Unassembled WGS sequence"/>
</dbReference>
<dbReference type="PANTHER" id="PTHR33490">
    <property type="entry name" value="BLR5614 PROTEIN-RELATED"/>
    <property type="match status" value="1"/>
</dbReference>
<dbReference type="AlphaFoldDB" id="A0A918V3A1"/>
<protein>
    <submittedName>
        <fullName evidence="3">Transglutaminase</fullName>
    </submittedName>
</protein>
<dbReference type="Pfam" id="PF01841">
    <property type="entry name" value="Transglut_core"/>
    <property type="match status" value="1"/>
</dbReference>
<proteinExistence type="predicted"/>
<organism evidence="3 4">
    <name type="scientific">Streptomyces inusitatus</name>
    <dbReference type="NCBI Taxonomy" id="68221"/>
    <lineage>
        <taxon>Bacteria</taxon>
        <taxon>Bacillati</taxon>
        <taxon>Actinomycetota</taxon>
        <taxon>Actinomycetes</taxon>
        <taxon>Kitasatosporales</taxon>
        <taxon>Streptomycetaceae</taxon>
        <taxon>Streptomyces</taxon>
    </lineage>
</organism>
<evidence type="ECO:0000259" key="2">
    <source>
        <dbReference type="SMART" id="SM00460"/>
    </source>
</evidence>
<gene>
    <name evidence="3" type="ORF">GCM10010387_66830</name>
</gene>